<feature type="transmembrane region" description="Helical" evidence="8">
    <location>
        <begin position="64"/>
        <end position="84"/>
    </location>
</feature>
<evidence type="ECO:0000256" key="5">
    <source>
        <dbReference type="ARBA" id="ARBA00022989"/>
    </source>
</evidence>
<proteinExistence type="evidence at transcript level"/>
<dbReference type="InterPro" id="IPR050746">
    <property type="entry name" value="DAACS"/>
</dbReference>
<dbReference type="InterPro" id="IPR036458">
    <property type="entry name" value="Na:dicarbo_symporter_sf"/>
</dbReference>
<sequence length="482" mass="52463">MSPKVNVPPKLLKFFKNKDNVLVALTIASVVLGLAMGLLLKFVATISDRQVYLIGFPGEMLMNMLKMLIIPLIVSSLITGLSGLDAKSSGKMGLYAIVYYVVTTLMAVILGIILVVAIHPGNPNIKKSLGPGSMTKKTDTDTLDAFLDLIRNLLPVNLIEACFRQSQTNYVTKLEHFYENGTKVFINVTKIVINHQESTNVLGLVSFSIAFGLILGQMGKEARIMFEFFGVLNEVVMKLVKLIMWYSPIGIFFLIVGKILEIKDLANTASSLGMYMVTVLLGLTIHGCITLNLIFFVFTRKNPFVYFHGMLQAWVTALGTASSSATLPITFKCLEENNGVDKRVTRFVLPIGATINMDGTALYEAVASIFIAQINGIYLSFGQIFTISITATLAAIGAASVPSAGLVTMILVLTSVGLPINDITLILAVDWLLDRVRTSINVLGDAFGAGIVDHLCKKQLEELPTDNELGIVEQGERKSSRL</sequence>
<dbReference type="GO" id="GO:0005313">
    <property type="term" value="F:L-glutamate transmembrane transporter activity"/>
    <property type="evidence" value="ECO:0007669"/>
    <property type="project" value="TreeGrafter"/>
</dbReference>
<keyword evidence="2 8" id="KW-0813">Transport</keyword>
<dbReference type="Pfam" id="PF00375">
    <property type="entry name" value="SDF"/>
    <property type="match status" value="1"/>
</dbReference>
<keyword evidence="4 8" id="KW-0769">Symport</keyword>
<comment type="subcellular location">
    <subcellularLocation>
        <location evidence="1 8">Membrane</location>
        <topology evidence="1 8">Multi-pass membrane protein</topology>
    </subcellularLocation>
</comment>
<dbReference type="PRINTS" id="PR00173">
    <property type="entry name" value="EDTRNSPORT"/>
</dbReference>
<evidence type="ECO:0000256" key="8">
    <source>
        <dbReference type="RuleBase" id="RU361216"/>
    </source>
</evidence>
<protein>
    <recommendedName>
        <fullName evidence="8">Amino acid transporter</fullName>
    </recommendedName>
</protein>
<evidence type="ECO:0000256" key="4">
    <source>
        <dbReference type="ARBA" id="ARBA00022847"/>
    </source>
</evidence>
<feature type="transmembrane region" description="Helical" evidence="8">
    <location>
        <begin position="272"/>
        <end position="298"/>
    </location>
</feature>
<feature type="transmembrane region" description="Helical" evidence="8">
    <location>
        <begin position="21"/>
        <end position="44"/>
    </location>
</feature>
<keyword evidence="6 8" id="KW-0472">Membrane</keyword>
<dbReference type="SUPFAM" id="SSF118215">
    <property type="entry name" value="Proton glutamate symport protein"/>
    <property type="match status" value="1"/>
</dbReference>
<dbReference type="InterPro" id="IPR001991">
    <property type="entry name" value="Na-dicarboxylate_symporter"/>
</dbReference>
<feature type="transmembrane region" description="Helical" evidence="8">
    <location>
        <begin position="406"/>
        <end position="433"/>
    </location>
</feature>
<dbReference type="InterPro" id="IPR018107">
    <property type="entry name" value="Na-dicarboxylate_symporter_CS"/>
</dbReference>
<dbReference type="EMBL" id="KT163445">
    <property type="protein sequence ID" value="AKN21395.1"/>
    <property type="molecule type" value="mRNA"/>
</dbReference>
<dbReference type="OrthoDB" id="5877963at2759"/>
<dbReference type="PANTHER" id="PTHR11958:SF99">
    <property type="entry name" value="SODIUM-DEPENDENT EXCITATORY AMINO ACID TRANSPORTER GLT-6-RELATED"/>
    <property type="match status" value="1"/>
</dbReference>
<evidence type="ECO:0000256" key="6">
    <source>
        <dbReference type="ARBA" id="ARBA00023136"/>
    </source>
</evidence>
<dbReference type="GO" id="GO:0015501">
    <property type="term" value="F:glutamate:sodium symporter activity"/>
    <property type="evidence" value="ECO:0007669"/>
    <property type="project" value="TreeGrafter"/>
</dbReference>
<dbReference type="PROSITE" id="PS00713">
    <property type="entry name" value="NA_DICARBOXYL_SYMP_1"/>
    <property type="match status" value="1"/>
</dbReference>
<organism evidence="9">
    <name type="scientific">Schmidtea mediterranea</name>
    <name type="common">Freshwater planarian flatworm</name>
    <dbReference type="NCBI Taxonomy" id="79327"/>
    <lineage>
        <taxon>Eukaryota</taxon>
        <taxon>Metazoa</taxon>
        <taxon>Spiralia</taxon>
        <taxon>Lophotrochozoa</taxon>
        <taxon>Platyhelminthes</taxon>
        <taxon>Rhabditophora</taxon>
        <taxon>Seriata</taxon>
        <taxon>Tricladida</taxon>
        <taxon>Continenticola</taxon>
        <taxon>Geoplanoidea</taxon>
        <taxon>Dugesiidae</taxon>
        <taxon>Schmidtea</taxon>
    </lineage>
</organism>
<gene>
    <name evidence="9" type="primary">slc1a-5</name>
</gene>
<evidence type="ECO:0000256" key="2">
    <source>
        <dbReference type="ARBA" id="ARBA00022448"/>
    </source>
</evidence>
<feature type="transmembrane region" description="Helical" evidence="8">
    <location>
        <begin position="201"/>
        <end position="218"/>
    </location>
</feature>
<keyword evidence="3 8" id="KW-0812">Transmembrane</keyword>
<dbReference type="PANTHER" id="PTHR11958">
    <property type="entry name" value="SODIUM/DICARBOXYLATE SYMPORTER-RELATED"/>
    <property type="match status" value="1"/>
</dbReference>
<keyword evidence="7" id="KW-0325">Glycoprotein</keyword>
<reference evidence="9" key="1">
    <citation type="journal article" date="2015" name="Elife">
        <title>Stem cells and fluid flow drive cyst formation in an invertebrate excretory organ.</title>
        <authorList>
            <person name="Thi-Kim Vu H."/>
            <person name="Rink J.C."/>
            <person name="McKinney S.A."/>
            <person name="McClain M."/>
            <person name="Lakshmanaperumal N."/>
            <person name="Alexander R."/>
            <person name="Sanchez Alvarado A."/>
        </authorList>
    </citation>
    <scope>NUCLEOTIDE SEQUENCE</scope>
</reference>
<dbReference type="AlphaFoldDB" id="A0A0H3YEU5"/>
<feature type="transmembrane region" description="Helical" evidence="8">
    <location>
        <begin position="239"/>
        <end position="260"/>
    </location>
</feature>
<dbReference type="Gene3D" id="1.10.3860.10">
    <property type="entry name" value="Sodium:dicarboxylate symporter"/>
    <property type="match status" value="1"/>
</dbReference>
<accession>A0A0H3YEU5</accession>
<comment type="similarity">
    <text evidence="8">Belongs to the dicarboxylate/amino acid:cation symporter (DAACS) (TC 2.A.23) family.</text>
</comment>
<evidence type="ECO:0000256" key="3">
    <source>
        <dbReference type="ARBA" id="ARBA00022692"/>
    </source>
</evidence>
<dbReference type="PROSITE" id="PS00714">
    <property type="entry name" value="NA_DICARBOXYL_SYMP_2"/>
    <property type="match status" value="1"/>
</dbReference>
<name>A0A0H3YEU5_SCHMD</name>
<evidence type="ECO:0000256" key="1">
    <source>
        <dbReference type="ARBA" id="ARBA00004141"/>
    </source>
</evidence>
<dbReference type="GO" id="GO:0015175">
    <property type="term" value="F:neutral L-amino acid transmembrane transporter activity"/>
    <property type="evidence" value="ECO:0007669"/>
    <property type="project" value="TreeGrafter"/>
</dbReference>
<feature type="transmembrane region" description="Helical" evidence="8">
    <location>
        <begin position="96"/>
        <end position="118"/>
    </location>
</feature>
<feature type="transmembrane region" description="Helical" evidence="8">
    <location>
        <begin position="377"/>
        <end position="400"/>
    </location>
</feature>
<dbReference type="GO" id="GO:0005886">
    <property type="term" value="C:plasma membrane"/>
    <property type="evidence" value="ECO:0007669"/>
    <property type="project" value="TreeGrafter"/>
</dbReference>
<evidence type="ECO:0000313" key="9">
    <source>
        <dbReference type="EMBL" id="AKN21395.1"/>
    </source>
</evidence>
<evidence type="ECO:0000256" key="7">
    <source>
        <dbReference type="ARBA" id="ARBA00023180"/>
    </source>
</evidence>
<keyword evidence="5 8" id="KW-1133">Transmembrane helix</keyword>